<dbReference type="EMBL" id="VNJI01000029">
    <property type="protein sequence ID" value="TVY07998.1"/>
    <property type="molecule type" value="Genomic_DNA"/>
</dbReference>
<evidence type="ECO:0000313" key="3">
    <source>
        <dbReference type="Proteomes" id="UP000317036"/>
    </source>
</evidence>
<dbReference type="AlphaFoldDB" id="A0A559K793"/>
<name>A0A559K793_9BACL</name>
<proteinExistence type="predicted"/>
<protein>
    <submittedName>
        <fullName evidence="2">Carbohydrate ABC transporter substrate-binding protein</fullName>
    </submittedName>
</protein>
<keyword evidence="3" id="KW-1185">Reference proteome</keyword>
<gene>
    <name evidence="2" type="ORF">FPZ49_21355</name>
</gene>
<dbReference type="PANTHER" id="PTHR43649">
    <property type="entry name" value="ARABINOSE-BINDING PROTEIN-RELATED"/>
    <property type="match status" value="1"/>
</dbReference>
<comment type="caution">
    <text evidence="2">The sequence shown here is derived from an EMBL/GenBank/DDBJ whole genome shotgun (WGS) entry which is preliminary data.</text>
</comment>
<feature type="chain" id="PRO_5039013041" evidence="1">
    <location>
        <begin position="30"/>
        <end position="445"/>
    </location>
</feature>
<dbReference type="PROSITE" id="PS51257">
    <property type="entry name" value="PROKAR_LIPOPROTEIN"/>
    <property type="match status" value="1"/>
</dbReference>
<organism evidence="2 3">
    <name type="scientific">Paenibacillus cremeus</name>
    <dbReference type="NCBI Taxonomy" id="2163881"/>
    <lineage>
        <taxon>Bacteria</taxon>
        <taxon>Bacillati</taxon>
        <taxon>Bacillota</taxon>
        <taxon>Bacilli</taxon>
        <taxon>Bacillales</taxon>
        <taxon>Paenibacillaceae</taxon>
        <taxon>Paenibacillus</taxon>
    </lineage>
</organism>
<dbReference type="OrthoDB" id="7918484at2"/>
<dbReference type="RefSeq" id="WP_144850701.1">
    <property type="nucleotide sequence ID" value="NZ_VNJI01000029.1"/>
</dbReference>
<sequence>MKANTKAKVKMIGSTIVAASVLLSAVACGPAQEKSAESKDAAAPKQVNLRFVWWGGDARHKATIEAIEKYQKLNPNVKIEPEYGGFDGYFQKLTTQLAGGTAPDILQIDSPWLYDFSKQGEFFVDLNKIDAIDKSIFNKKFLDEQSSWKGKLQGLPTGVIAKELFIFNQDFFTKHNIDPNTQWTWDKLIEVGERVHKENNKDYLLHTVDHIRPLLTTYMLQKTGESLVKDDFTISFDEKLATEAFAYLKTMLDKGVLRPFEESTVGGAIDEHLKWQSGESGIMMDASSVIPKVEGNSKFKLGVAPLPILQGTKNTGIEIRPAQLLAINANSKNVAEAAKFLNWFFKDKDAILTLKDSRGIPSTDLAMKLLSEAKVVSPLVAKATDENTKIAGQPLSPVSFDGQLIKIFTDLVAQVAYKKLTPEQAGAQLVKQYKDKLQELKATSK</sequence>
<evidence type="ECO:0000256" key="1">
    <source>
        <dbReference type="SAM" id="SignalP"/>
    </source>
</evidence>
<keyword evidence="1" id="KW-0732">Signal</keyword>
<dbReference type="InterPro" id="IPR050490">
    <property type="entry name" value="Bact_solute-bd_prot1"/>
</dbReference>
<feature type="signal peptide" evidence="1">
    <location>
        <begin position="1"/>
        <end position="29"/>
    </location>
</feature>
<dbReference type="Pfam" id="PF01547">
    <property type="entry name" value="SBP_bac_1"/>
    <property type="match status" value="1"/>
</dbReference>
<evidence type="ECO:0000313" key="2">
    <source>
        <dbReference type="EMBL" id="TVY07998.1"/>
    </source>
</evidence>
<accession>A0A559K793</accession>
<dbReference type="Proteomes" id="UP000317036">
    <property type="component" value="Unassembled WGS sequence"/>
</dbReference>
<dbReference type="SUPFAM" id="SSF53850">
    <property type="entry name" value="Periplasmic binding protein-like II"/>
    <property type="match status" value="1"/>
</dbReference>
<dbReference type="PANTHER" id="PTHR43649:SF11">
    <property type="entry name" value="ABC TRANSPORTER SUBSTRATE-BINDING PROTEIN YESO-RELATED"/>
    <property type="match status" value="1"/>
</dbReference>
<reference evidence="2 3" key="1">
    <citation type="submission" date="2019-07" db="EMBL/GenBank/DDBJ databases">
        <authorList>
            <person name="Kim J."/>
        </authorList>
    </citation>
    <scope>NUCLEOTIDE SEQUENCE [LARGE SCALE GENOMIC DNA]</scope>
    <source>
        <strain evidence="2 3">JC52</strain>
    </source>
</reference>
<dbReference type="InterPro" id="IPR006059">
    <property type="entry name" value="SBP"/>
</dbReference>
<dbReference type="Gene3D" id="3.40.190.10">
    <property type="entry name" value="Periplasmic binding protein-like II"/>
    <property type="match status" value="2"/>
</dbReference>